<comment type="caution">
    <text evidence="2">The sequence shown here is derived from an EMBL/GenBank/DDBJ whole genome shotgun (WGS) entry which is preliminary data.</text>
</comment>
<dbReference type="Proteomes" id="UP000628463">
    <property type="component" value="Unassembled WGS sequence"/>
</dbReference>
<dbReference type="Gene3D" id="2.60.40.3630">
    <property type="match status" value="1"/>
</dbReference>
<keyword evidence="1" id="KW-1133">Transmembrane helix</keyword>
<keyword evidence="1" id="KW-0812">Transmembrane</keyword>
<evidence type="ECO:0000313" key="2">
    <source>
        <dbReference type="EMBL" id="MBC5681801.1"/>
    </source>
</evidence>
<keyword evidence="1" id="KW-0472">Membrane</keyword>
<accession>A0ABR7G4V0</accession>
<dbReference type="EMBL" id="JACOPD010000011">
    <property type="protein sequence ID" value="MBC5681801.1"/>
    <property type="molecule type" value="Genomic_DNA"/>
</dbReference>
<feature type="transmembrane region" description="Helical" evidence="1">
    <location>
        <begin position="669"/>
        <end position="687"/>
    </location>
</feature>
<evidence type="ECO:0000313" key="3">
    <source>
        <dbReference type="Proteomes" id="UP000628463"/>
    </source>
</evidence>
<dbReference type="RefSeq" id="WP_186837414.1">
    <property type="nucleotide sequence ID" value="NZ_JACOPD010000011.1"/>
</dbReference>
<reference evidence="2 3" key="1">
    <citation type="submission" date="2020-08" db="EMBL/GenBank/DDBJ databases">
        <title>Genome public.</title>
        <authorList>
            <person name="Liu C."/>
            <person name="Sun Q."/>
        </authorList>
    </citation>
    <scope>NUCLEOTIDE SEQUENCE [LARGE SCALE GENOMIC DNA]</scope>
    <source>
        <strain evidence="2 3">NSJ-43</strain>
    </source>
</reference>
<proteinExistence type="predicted"/>
<evidence type="ECO:0000256" key="1">
    <source>
        <dbReference type="SAM" id="Phobius"/>
    </source>
</evidence>
<sequence length="695" mass="76729">MTEGDGISEITLKASTTALTDNGTISVSSIVITNGSKDVTSNYDIALSDGKLVIEHNTSLVPTRLDAHKKKTAYEAGEILNVDDITVTAYYEDGYSEQITGYTTNADELDMITVGEKILAVSYTKNGDTKTCRFKIIVTHTHGFDNAVWHSDSINHWKECTKSYCDKSDGYKIQEISHTCEYTYTWSDDYKTCTAVRKCSICEYTDSETVASDIVVVQNRDCTNPEIIEYVARFKNSLYNDFETQIKGNFEAAPATGHNMSEWTSNRDNTHSRICTNSGCTYKETEKCSGGTATYFKKAICDDCKAEHGDFKADTIKPTGEIKLSDNTWNTLLNKITFGRFFSATQKVTIAGTDDSYSSDGFNLSEDAVKISYLLASGDEAKAYTTDELEKRFTAGEFKNYKASFNVNPDNKYVVFARIEDHAGNATYISSDGVVIDSTTPVIDGVAEGEIYCEKVEFTVSDDNFDKVTDIIGDDVQTLTSINGRYILSDGMHKVIAYDKAGNSTEVNFVVNANHTVSEWMTDKEATIEETGSRHKECKVCGTILEKADIEKLVPLEYKIIAGADSSWSQNTDMNLVIKGNGDFAKFIRIKVDGVSVDATNYTVAEGSTIITLKPDYIKTLSVGSHVFEIIWKDGIASTSFTIVNNEVADTNNNQGTDITQTGDTAKPVLWSMLFMVSFAGFAVMSGRRKKKNCK</sequence>
<name>A0ABR7G4V0_9FIRM</name>
<organism evidence="2 3">
    <name type="scientific">Lachnospira hominis</name>
    <name type="common">ex Liu et al. 2021</name>
    <dbReference type="NCBI Taxonomy" id="2763051"/>
    <lineage>
        <taxon>Bacteria</taxon>
        <taxon>Bacillati</taxon>
        <taxon>Bacillota</taxon>
        <taxon>Clostridia</taxon>
        <taxon>Lachnospirales</taxon>
        <taxon>Lachnospiraceae</taxon>
        <taxon>Lachnospira</taxon>
    </lineage>
</organism>
<protein>
    <submittedName>
        <fullName evidence="2">Uncharacterized protein</fullName>
    </submittedName>
</protein>
<gene>
    <name evidence="2" type="ORF">H8S01_12655</name>
</gene>
<keyword evidence="3" id="KW-1185">Reference proteome</keyword>